<proteinExistence type="predicted"/>
<dbReference type="KEGG" id="llu:AKJ09_10812"/>
<evidence type="ECO:0000313" key="1">
    <source>
        <dbReference type="EMBL" id="AKV04149.1"/>
    </source>
</evidence>
<protein>
    <submittedName>
        <fullName evidence="1">Uncharacterized protein</fullName>
    </submittedName>
</protein>
<reference evidence="1 2" key="1">
    <citation type="submission" date="2015-08" db="EMBL/GenBank/DDBJ databases">
        <authorList>
            <person name="Babu N.S."/>
            <person name="Beckwith C.J."/>
            <person name="Beseler K.G."/>
            <person name="Brison A."/>
            <person name="Carone J.V."/>
            <person name="Caskin T.P."/>
            <person name="Diamond M."/>
            <person name="Durham M.E."/>
            <person name="Foxe J.M."/>
            <person name="Go M."/>
            <person name="Henderson B.A."/>
            <person name="Jones I.B."/>
            <person name="McGettigan J.A."/>
            <person name="Micheletti S.J."/>
            <person name="Nasrallah M.E."/>
            <person name="Ortiz D."/>
            <person name="Piller C.R."/>
            <person name="Privatt S.R."/>
            <person name="Schneider S.L."/>
            <person name="Sharp S."/>
            <person name="Smith T.C."/>
            <person name="Stanton J.D."/>
            <person name="Ullery H.E."/>
            <person name="Wilson R.J."/>
            <person name="Serrano M.G."/>
            <person name="Buck G."/>
            <person name="Lee V."/>
            <person name="Wang Y."/>
            <person name="Carvalho R."/>
            <person name="Voegtly L."/>
            <person name="Shi R."/>
            <person name="Duckworth R."/>
            <person name="Johnson A."/>
            <person name="Loviza R."/>
            <person name="Walstead R."/>
            <person name="Shah Z."/>
            <person name="Kiflezghi M."/>
            <person name="Wade K."/>
            <person name="Ball S.L."/>
            <person name="Bradley K.W."/>
            <person name="Asai D.J."/>
            <person name="Bowman C.A."/>
            <person name="Russell D.A."/>
            <person name="Pope W.H."/>
            <person name="Jacobs-Sera D."/>
            <person name="Hendrix R.W."/>
            <person name="Hatfull G.F."/>
        </authorList>
    </citation>
    <scope>NUCLEOTIDE SEQUENCE [LARGE SCALE GENOMIC DNA]</scope>
    <source>
        <strain evidence="1 2">DSM 27648</strain>
    </source>
</reference>
<dbReference type="AlphaFoldDB" id="A0A0K1QEG3"/>
<accession>A0A0K1QEG3</accession>
<name>A0A0K1QEG3_9BACT</name>
<dbReference type="EMBL" id="CP012333">
    <property type="protein sequence ID" value="AKV04149.1"/>
    <property type="molecule type" value="Genomic_DNA"/>
</dbReference>
<dbReference type="Proteomes" id="UP000064967">
    <property type="component" value="Chromosome"/>
</dbReference>
<organism evidence="1 2">
    <name type="scientific">Labilithrix luteola</name>
    <dbReference type="NCBI Taxonomy" id="1391654"/>
    <lineage>
        <taxon>Bacteria</taxon>
        <taxon>Pseudomonadati</taxon>
        <taxon>Myxococcota</taxon>
        <taxon>Polyangia</taxon>
        <taxon>Polyangiales</taxon>
        <taxon>Labilitrichaceae</taxon>
        <taxon>Labilithrix</taxon>
    </lineage>
</organism>
<gene>
    <name evidence="1" type="ORF">AKJ09_10812</name>
</gene>
<sequence length="126" mass="13665">MVGSFATMGMYGQVLAIGPFRAALVPCLTHAAWRYDGTRDGAVIVEVVFETPEGSSRSRQLASCFGVDPWDFSTHALDPWRADVEALRAMFSVETVADAPPASGGPVGKFLRLREANFAFYFMPNG</sequence>
<keyword evidence="2" id="KW-1185">Reference proteome</keyword>
<evidence type="ECO:0000313" key="2">
    <source>
        <dbReference type="Proteomes" id="UP000064967"/>
    </source>
</evidence>